<sequence length="186" mass="19388">MAYDPPPHYHLGGPSDPQPPQSVPPSYSPLQPQQPYAEGYGPPPMTAQPSAPAPGVPAQPAFGTQPLLQPPPAAPRKSPAVILLAILMSVGLAAAAVSIALWLKASGDLEDVEARVGDRDKQISQLEDDLEAAEAQVAELEGPAAEAEALRACIDDLNEYYNTAEGSEEEAAALEALDVSCDGLIF</sequence>
<feature type="compositionally biased region" description="Pro residues" evidence="2">
    <location>
        <begin position="41"/>
        <end position="57"/>
    </location>
</feature>
<evidence type="ECO:0008006" key="6">
    <source>
        <dbReference type="Google" id="ProtNLM"/>
    </source>
</evidence>
<keyword evidence="1" id="KW-0175">Coiled coil</keyword>
<keyword evidence="3" id="KW-0472">Membrane</keyword>
<gene>
    <name evidence="4" type="ORF">J5V16_04645</name>
</gene>
<feature type="compositionally biased region" description="Pro residues" evidence="2">
    <location>
        <begin position="16"/>
        <end position="27"/>
    </location>
</feature>
<evidence type="ECO:0000313" key="4">
    <source>
        <dbReference type="EMBL" id="MBO3732101.1"/>
    </source>
</evidence>
<protein>
    <recommendedName>
        <fullName evidence="6">EF-hand domain-containing protein</fullName>
    </recommendedName>
</protein>
<proteinExistence type="predicted"/>
<dbReference type="EMBL" id="JAGFNP010000002">
    <property type="protein sequence ID" value="MBO3732101.1"/>
    <property type="molecule type" value="Genomic_DNA"/>
</dbReference>
<dbReference type="RefSeq" id="WP_208494889.1">
    <property type="nucleotide sequence ID" value="NZ_JAGFNP010000002.1"/>
</dbReference>
<feature type="region of interest" description="Disordered" evidence="2">
    <location>
        <begin position="1"/>
        <end position="74"/>
    </location>
</feature>
<keyword evidence="5" id="KW-1185">Reference proteome</keyword>
<feature type="transmembrane region" description="Helical" evidence="3">
    <location>
        <begin position="80"/>
        <end position="103"/>
    </location>
</feature>
<comment type="caution">
    <text evidence="4">The sequence shown here is derived from an EMBL/GenBank/DDBJ whole genome shotgun (WGS) entry which is preliminary data.</text>
</comment>
<feature type="coiled-coil region" evidence="1">
    <location>
        <begin position="109"/>
        <end position="177"/>
    </location>
</feature>
<dbReference type="Proteomes" id="UP000681341">
    <property type="component" value="Unassembled WGS sequence"/>
</dbReference>
<evidence type="ECO:0000313" key="5">
    <source>
        <dbReference type="Proteomes" id="UP000681341"/>
    </source>
</evidence>
<evidence type="ECO:0000256" key="1">
    <source>
        <dbReference type="SAM" id="Coils"/>
    </source>
</evidence>
<accession>A0ABS3U0V3</accession>
<keyword evidence="3" id="KW-0812">Transmembrane</keyword>
<name>A0ABS3U0V3_9ACTN</name>
<evidence type="ECO:0000256" key="3">
    <source>
        <dbReference type="SAM" id="Phobius"/>
    </source>
</evidence>
<organism evidence="4 5">
    <name type="scientific">Glycomyces niveus</name>
    <dbReference type="NCBI Taxonomy" id="2820287"/>
    <lineage>
        <taxon>Bacteria</taxon>
        <taxon>Bacillati</taxon>
        <taxon>Actinomycetota</taxon>
        <taxon>Actinomycetes</taxon>
        <taxon>Glycomycetales</taxon>
        <taxon>Glycomycetaceae</taxon>
        <taxon>Glycomyces</taxon>
    </lineage>
</organism>
<keyword evidence="3" id="KW-1133">Transmembrane helix</keyword>
<reference evidence="4 5" key="1">
    <citation type="submission" date="2021-03" db="EMBL/GenBank/DDBJ databases">
        <title>Glycomyces sp. nov., a novel actinomycete isolated from soil.</title>
        <authorList>
            <person name="Yang X."/>
            <person name="Xu X."/>
        </authorList>
    </citation>
    <scope>NUCLEOTIDE SEQUENCE [LARGE SCALE GENOMIC DNA]</scope>
    <source>
        <strain evidence="4 5">NEAU-S30</strain>
    </source>
</reference>
<evidence type="ECO:0000256" key="2">
    <source>
        <dbReference type="SAM" id="MobiDB-lite"/>
    </source>
</evidence>